<evidence type="ECO:0000256" key="5">
    <source>
        <dbReference type="ARBA" id="ARBA00023242"/>
    </source>
</evidence>
<keyword evidence="8" id="KW-1185">Reference proteome</keyword>
<proteinExistence type="inferred from homology"/>
<evidence type="ECO:0000256" key="1">
    <source>
        <dbReference type="ARBA" id="ARBA00004123"/>
    </source>
</evidence>
<dbReference type="EMBL" id="KE647255">
    <property type="protein sequence ID" value="EQB60685.1"/>
    <property type="molecule type" value="Genomic_DNA"/>
</dbReference>
<dbReference type="OrthoDB" id="341924at2759"/>
<dbReference type="Gene3D" id="1.10.20.10">
    <property type="entry name" value="Histone, subunit A"/>
    <property type="match status" value="1"/>
</dbReference>
<dbReference type="EMBL" id="KE647166">
    <property type="protein sequence ID" value="EQB61183.1"/>
    <property type="molecule type" value="Genomic_DNA"/>
</dbReference>
<dbReference type="GO" id="GO:0046982">
    <property type="term" value="F:protein heterodimerization activity"/>
    <property type="evidence" value="ECO:0007669"/>
    <property type="project" value="InterPro"/>
</dbReference>
<reference evidence="6 8" key="2">
    <citation type="journal article" date="2013" name="BMC Genomics">
        <title>Genome sequencing and comparative genomics of honey bee microsporidia, Nosema apis reveal novel insights into host-parasite interactions.</title>
        <authorList>
            <person name="Chen Yp."/>
            <person name="Pettis J.S."/>
            <person name="Zhao Y."/>
            <person name="Liu X."/>
            <person name="Tallon L.J."/>
            <person name="Sadzewicz L.D."/>
            <person name="Li R."/>
            <person name="Zheng H."/>
            <person name="Huang S."/>
            <person name="Zhang X."/>
            <person name="Hamilton M.C."/>
            <person name="Pernal S.F."/>
            <person name="Melathopoulos A.P."/>
            <person name="Yan X."/>
            <person name="Evans J.D."/>
        </authorList>
    </citation>
    <scope>NUCLEOTIDE SEQUENCE [LARGE SCALE GENOMIC DNA]</scope>
    <source>
        <strain evidence="6 8">BRL 01</strain>
    </source>
</reference>
<dbReference type="CDD" id="cd07979">
    <property type="entry name" value="HFD_TAF9"/>
    <property type="match status" value="1"/>
</dbReference>
<dbReference type="Pfam" id="PF02291">
    <property type="entry name" value="TFIID-31kDa"/>
    <property type="match status" value="1"/>
</dbReference>
<dbReference type="SUPFAM" id="SSF47113">
    <property type="entry name" value="Histone-fold"/>
    <property type="match status" value="1"/>
</dbReference>
<dbReference type="GO" id="GO:0016251">
    <property type="term" value="F:RNA polymerase II general transcription initiation factor activity"/>
    <property type="evidence" value="ECO:0007669"/>
    <property type="project" value="TreeGrafter"/>
</dbReference>
<dbReference type="PANTHER" id="PTHR48068:SF4">
    <property type="entry name" value="TATA-BOX BINDING PROTEIN ASSOCIATED FACTOR 9"/>
    <property type="match status" value="1"/>
</dbReference>
<dbReference type="GO" id="GO:0000124">
    <property type="term" value="C:SAGA complex"/>
    <property type="evidence" value="ECO:0007669"/>
    <property type="project" value="TreeGrafter"/>
</dbReference>
<evidence type="ECO:0000256" key="2">
    <source>
        <dbReference type="ARBA" id="ARBA00007646"/>
    </source>
</evidence>
<dbReference type="AlphaFoldDB" id="T0MI74"/>
<organism evidence="6 8">
    <name type="scientific">Vairimorpha apis BRL 01</name>
    <dbReference type="NCBI Taxonomy" id="1037528"/>
    <lineage>
        <taxon>Eukaryota</taxon>
        <taxon>Fungi</taxon>
        <taxon>Fungi incertae sedis</taxon>
        <taxon>Microsporidia</taxon>
        <taxon>Nosematidae</taxon>
        <taxon>Vairimorpha</taxon>
    </lineage>
</organism>
<dbReference type="InterPro" id="IPR003162">
    <property type="entry name" value="TFIID-31"/>
</dbReference>
<keyword evidence="4" id="KW-0804">Transcription</keyword>
<reference evidence="6" key="1">
    <citation type="submission" date="2012-12" db="EMBL/GenBank/DDBJ databases">
        <authorList>
            <person name="Chen Y.P."/>
            <person name="Pettis J.S."/>
            <person name="Zhao Y."/>
            <person name="Liu X."/>
            <person name="Tallon L.J."/>
            <person name="Sadzewicz L.D."/>
            <person name="Li R."/>
            <person name="Zheng H."/>
            <person name="Huang S."/>
            <person name="Zhang X."/>
            <person name="Hamilton M.C."/>
            <person name="Pernal S.F."/>
            <person name="Melathopoulos A.P."/>
            <person name="Yan X."/>
            <person name="Evans J.D."/>
        </authorList>
    </citation>
    <scope>NUCLEOTIDE SEQUENCE</scope>
    <source>
        <strain evidence="6">BRL 01</strain>
    </source>
</reference>
<dbReference type="PANTHER" id="PTHR48068">
    <property type="entry name" value="TAF9 RNA POLYMERASE II, TATA BOX-BINDING PROTEIN (TBP)-ASSOCIATED FACTOR"/>
    <property type="match status" value="1"/>
</dbReference>
<dbReference type="VEuPathDB" id="MicrosporidiaDB:NAPIS_ORF01752"/>
<name>T0MI74_9MICR</name>
<protein>
    <submittedName>
        <fullName evidence="6">Transcription initiation factor tfiid subunit</fullName>
    </submittedName>
</protein>
<evidence type="ECO:0000313" key="8">
    <source>
        <dbReference type="Proteomes" id="UP000053780"/>
    </source>
</evidence>
<accession>T0MI74</accession>
<evidence type="ECO:0000313" key="6">
    <source>
        <dbReference type="EMBL" id="EQB60685.1"/>
    </source>
</evidence>
<dbReference type="GO" id="GO:0003743">
    <property type="term" value="F:translation initiation factor activity"/>
    <property type="evidence" value="ECO:0007669"/>
    <property type="project" value="UniProtKB-KW"/>
</dbReference>
<dbReference type="VEuPathDB" id="MicrosporidiaDB:NAPIS_ORF01236"/>
<evidence type="ECO:0000313" key="7">
    <source>
        <dbReference type="EMBL" id="EQB61183.1"/>
    </source>
</evidence>
<dbReference type="GO" id="GO:0003713">
    <property type="term" value="F:transcription coactivator activity"/>
    <property type="evidence" value="ECO:0007669"/>
    <property type="project" value="TreeGrafter"/>
</dbReference>
<dbReference type="GO" id="GO:0051123">
    <property type="term" value="P:RNA polymerase II preinitiation complex assembly"/>
    <property type="evidence" value="ECO:0007669"/>
    <property type="project" value="TreeGrafter"/>
</dbReference>
<evidence type="ECO:0000256" key="4">
    <source>
        <dbReference type="ARBA" id="ARBA00023163"/>
    </source>
</evidence>
<sequence>MTSSENLAPRDAKVVSIILRSLGIEECEPKVIIQLLELAYKYSIGVIKDAQLYADHCGRTTITVNDIKLALQSKVGKTFVPPPPRHYLVEIANAINSKPLSTSENNENMIKVPSKDHFFGGLEYEEGK</sequence>
<keyword evidence="6" id="KW-0648">Protein biosynthesis</keyword>
<comment type="similarity">
    <text evidence="2">Belongs to the TAF9 family.</text>
</comment>
<dbReference type="Proteomes" id="UP000053780">
    <property type="component" value="Unassembled WGS sequence"/>
</dbReference>
<evidence type="ECO:0000256" key="3">
    <source>
        <dbReference type="ARBA" id="ARBA00023015"/>
    </source>
</evidence>
<dbReference type="InterPro" id="IPR009072">
    <property type="entry name" value="Histone-fold"/>
</dbReference>
<keyword evidence="6" id="KW-0396">Initiation factor</keyword>
<dbReference type="GO" id="GO:0005669">
    <property type="term" value="C:transcription factor TFIID complex"/>
    <property type="evidence" value="ECO:0007669"/>
    <property type="project" value="TreeGrafter"/>
</dbReference>
<gene>
    <name evidence="7" type="ORF">NAPIS_ORF01236</name>
    <name evidence="6" type="ORF">NAPIS_ORF01752</name>
</gene>
<keyword evidence="5" id="KW-0539">Nucleus</keyword>
<keyword evidence="3" id="KW-0805">Transcription regulation</keyword>
<comment type="subcellular location">
    <subcellularLocation>
        <location evidence="1">Nucleus</location>
    </subcellularLocation>
</comment>
<dbReference type="InterPro" id="IPR051431">
    <property type="entry name" value="TFIID_subunit_9"/>
</dbReference>
<dbReference type="HOGENOM" id="CLU_068315_3_1_1"/>